<comment type="caution">
    <text evidence="2">The sequence shown here is derived from an EMBL/GenBank/DDBJ whole genome shotgun (WGS) entry which is preliminary data.</text>
</comment>
<evidence type="ECO:0000313" key="2">
    <source>
        <dbReference type="EMBL" id="EFF80592.1"/>
    </source>
</evidence>
<organism evidence="2 3">
    <name type="scientific">Schaalia odontolytica F0309</name>
    <dbReference type="NCBI Taxonomy" id="649742"/>
    <lineage>
        <taxon>Bacteria</taxon>
        <taxon>Bacillati</taxon>
        <taxon>Actinomycetota</taxon>
        <taxon>Actinomycetes</taxon>
        <taxon>Actinomycetales</taxon>
        <taxon>Actinomycetaceae</taxon>
        <taxon>Schaalia</taxon>
    </lineage>
</organism>
<accession>D4TWY2</accession>
<sequence length="78" mass="8644">MLNTDPSQYPDENPLADKGGGTSPTPAEVQQYADGLVDPTEIAYDNSYAYRGLDESQITNKDNTYPIHLGTSPRFHRK</sequence>
<name>D4TWY2_9ACTO</name>
<dbReference type="PATRIC" id="fig|649742.3.peg.347"/>
<protein>
    <submittedName>
        <fullName evidence="2">Uncharacterized protein</fullName>
    </submittedName>
</protein>
<dbReference type="AlphaFoldDB" id="D4TWY2"/>
<dbReference type="HOGENOM" id="CLU_2614061_0_0_11"/>
<feature type="region of interest" description="Disordered" evidence="1">
    <location>
        <begin position="1"/>
        <end position="28"/>
    </location>
</feature>
<dbReference type="Proteomes" id="UP000003150">
    <property type="component" value="Unassembled WGS sequence"/>
</dbReference>
<gene>
    <name evidence="2" type="ORF">HMPREF0970_00598</name>
</gene>
<dbReference type="EMBL" id="ACYT02000015">
    <property type="protein sequence ID" value="EFF80592.1"/>
    <property type="molecule type" value="Genomic_DNA"/>
</dbReference>
<proteinExistence type="predicted"/>
<reference evidence="2 3" key="1">
    <citation type="submission" date="2009-10" db="EMBL/GenBank/DDBJ databases">
        <authorList>
            <person name="Weinstock G."/>
            <person name="Sodergren E."/>
            <person name="Clifton S."/>
            <person name="Fulton L."/>
            <person name="Fulton B."/>
            <person name="Courtney L."/>
            <person name="Fronick C."/>
            <person name="Harrison M."/>
            <person name="Strong C."/>
            <person name="Farmer C."/>
            <person name="Delahaunty K."/>
            <person name="Markovic C."/>
            <person name="Hall O."/>
            <person name="Minx P."/>
            <person name="Tomlinson C."/>
            <person name="Mitreva M."/>
            <person name="Nelson J."/>
            <person name="Hou S."/>
            <person name="Wollam A."/>
            <person name="Pepin K.H."/>
            <person name="Johnson M."/>
            <person name="Bhonagiri V."/>
            <person name="Nash W.E."/>
            <person name="Warren W."/>
            <person name="Chinwalla A."/>
            <person name="Mardis E.R."/>
            <person name="Wilson R.K."/>
        </authorList>
    </citation>
    <scope>NUCLEOTIDE SEQUENCE [LARGE SCALE GENOMIC DNA]</scope>
    <source>
        <strain evidence="2 3">F0309</strain>
    </source>
</reference>
<evidence type="ECO:0000313" key="3">
    <source>
        <dbReference type="Proteomes" id="UP000003150"/>
    </source>
</evidence>
<evidence type="ECO:0000256" key="1">
    <source>
        <dbReference type="SAM" id="MobiDB-lite"/>
    </source>
</evidence>